<keyword evidence="7" id="KW-0418">Kinase</keyword>
<dbReference type="Gene3D" id="3.40.50.510">
    <property type="entry name" value="Phosphotransferase system, mannose-type IIA component"/>
    <property type="match status" value="1"/>
</dbReference>
<keyword evidence="4" id="KW-0762">Sugar transport</keyword>
<gene>
    <name evidence="9" type="ORF">Lani381_1395</name>
</gene>
<evidence type="ECO:0000256" key="1">
    <source>
        <dbReference type="ARBA" id="ARBA00004496"/>
    </source>
</evidence>
<accession>A0ABR4RNB9</accession>
<evidence type="ECO:0000256" key="5">
    <source>
        <dbReference type="ARBA" id="ARBA00022679"/>
    </source>
</evidence>
<evidence type="ECO:0000256" key="6">
    <source>
        <dbReference type="ARBA" id="ARBA00022683"/>
    </source>
</evidence>
<keyword evidence="2" id="KW-0813">Transport</keyword>
<dbReference type="PROSITE" id="PS51096">
    <property type="entry name" value="PTS_EIIA_TYPE_4"/>
    <property type="match status" value="1"/>
</dbReference>
<dbReference type="InterPro" id="IPR051471">
    <property type="entry name" value="Bacterial_PTS_sugar_comp"/>
</dbReference>
<keyword evidence="5" id="KW-0808">Transferase</keyword>
<sequence>MKLMKPLVLISHGDMCVELKKSVEMIMGPQDDIYTVSLLPNEGQSEFLAKFKKVVAGLDDFIVLADLYGGTPCNVIAKQIIAGANYRLYAGMNMAMVIGYLNAEMLGSKADLIAEARNGVTDVNEALHGLIDANS</sequence>
<name>A0ABR4RNB9_9LACO</name>
<feature type="domain" description="PTS EIIA type-4" evidence="8">
    <location>
        <begin position="4"/>
        <end position="131"/>
    </location>
</feature>
<dbReference type="Pfam" id="PF03610">
    <property type="entry name" value="EIIA-man"/>
    <property type="match status" value="1"/>
</dbReference>
<evidence type="ECO:0000313" key="10">
    <source>
        <dbReference type="Proteomes" id="UP000027129"/>
    </source>
</evidence>
<protein>
    <submittedName>
        <fullName evidence="9">PTS system, mannose/fructose/sorbose family, IIA component</fullName>
    </submittedName>
</protein>
<dbReference type="InterPro" id="IPR004701">
    <property type="entry name" value="PTS_EIIA_man-typ"/>
</dbReference>
<reference evidence="9 10" key="1">
    <citation type="submission" date="2014-04" db="EMBL/GenBank/DDBJ databases">
        <title>Draft Genome Sequence of Lactobacillus animalis 381-IL-28.</title>
        <authorList>
            <person name="Sturino J.M."/>
            <person name="Rajendran M."/>
            <person name="Altermann E."/>
        </authorList>
    </citation>
    <scope>NUCLEOTIDE SEQUENCE [LARGE SCALE GENOMIC DNA]</scope>
    <source>
        <strain evidence="9 10">381-IL-28</strain>
    </source>
</reference>
<keyword evidence="10" id="KW-1185">Reference proteome</keyword>
<dbReference type="InterPro" id="IPR036662">
    <property type="entry name" value="PTS_EIIA_man-typ_sf"/>
</dbReference>
<dbReference type="PANTHER" id="PTHR33799:SF1">
    <property type="entry name" value="PTS SYSTEM MANNOSE-SPECIFIC EIIAB COMPONENT-RELATED"/>
    <property type="match status" value="1"/>
</dbReference>
<evidence type="ECO:0000313" key="9">
    <source>
        <dbReference type="EMBL" id="KDA45547.1"/>
    </source>
</evidence>
<comment type="caution">
    <text evidence="9">The sequence shown here is derived from an EMBL/GenBank/DDBJ whole genome shotgun (WGS) entry which is preliminary data.</text>
</comment>
<keyword evidence="6" id="KW-0598">Phosphotransferase system</keyword>
<organism evidence="9 10">
    <name type="scientific">Ligilactobacillus animalis</name>
    <dbReference type="NCBI Taxonomy" id="1605"/>
    <lineage>
        <taxon>Bacteria</taxon>
        <taxon>Bacillati</taxon>
        <taxon>Bacillota</taxon>
        <taxon>Bacilli</taxon>
        <taxon>Lactobacillales</taxon>
        <taxon>Lactobacillaceae</taxon>
        <taxon>Ligilactobacillus</taxon>
    </lineage>
</organism>
<dbReference type="CDD" id="cd00006">
    <property type="entry name" value="PTS_IIA_man"/>
    <property type="match status" value="1"/>
</dbReference>
<evidence type="ECO:0000256" key="2">
    <source>
        <dbReference type="ARBA" id="ARBA00022448"/>
    </source>
</evidence>
<evidence type="ECO:0000256" key="4">
    <source>
        <dbReference type="ARBA" id="ARBA00022597"/>
    </source>
</evidence>
<comment type="subcellular location">
    <subcellularLocation>
        <location evidence="1">Cytoplasm</location>
    </subcellularLocation>
</comment>
<dbReference type="Proteomes" id="UP000027129">
    <property type="component" value="Unassembled WGS sequence"/>
</dbReference>
<keyword evidence="3" id="KW-0963">Cytoplasm</keyword>
<evidence type="ECO:0000259" key="8">
    <source>
        <dbReference type="PROSITE" id="PS51096"/>
    </source>
</evidence>
<evidence type="ECO:0000256" key="7">
    <source>
        <dbReference type="ARBA" id="ARBA00022777"/>
    </source>
</evidence>
<dbReference type="EMBL" id="JMHU01000019">
    <property type="protein sequence ID" value="KDA45547.1"/>
    <property type="molecule type" value="Genomic_DNA"/>
</dbReference>
<evidence type="ECO:0000256" key="3">
    <source>
        <dbReference type="ARBA" id="ARBA00022490"/>
    </source>
</evidence>
<dbReference type="PANTHER" id="PTHR33799">
    <property type="entry name" value="PTS PERMEASE-RELATED-RELATED"/>
    <property type="match status" value="1"/>
</dbReference>
<dbReference type="InterPro" id="IPR033887">
    <property type="entry name" value="PTS_IIA_man"/>
</dbReference>
<proteinExistence type="predicted"/>
<dbReference type="SUPFAM" id="SSF53062">
    <property type="entry name" value="PTS system fructose IIA component-like"/>
    <property type="match status" value="1"/>
</dbReference>